<feature type="region of interest" description="Disordered" evidence="1">
    <location>
        <begin position="283"/>
        <end position="331"/>
    </location>
</feature>
<evidence type="ECO:0000256" key="1">
    <source>
        <dbReference type="SAM" id="MobiDB-lite"/>
    </source>
</evidence>
<feature type="compositionally biased region" description="Polar residues" evidence="1">
    <location>
        <begin position="384"/>
        <end position="400"/>
    </location>
</feature>
<reference evidence="2 3" key="1">
    <citation type="journal article" date="2017" name="Int. J. Parasitol.">
        <title>The genome of the protozoan parasite Cystoisospora suis and a reverse vaccinology approach to identify vaccine candidates.</title>
        <authorList>
            <person name="Palmieri N."/>
            <person name="Shrestha A."/>
            <person name="Ruttkowski B."/>
            <person name="Beck T."/>
            <person name="Vogl C."/>
            <person name="Tomley F."/>
            <person name="Blake D.P."/>
            <person name="Joachim A."/>
        </authorList>
    </citation>
    <scope>NUCLEOTIDE SEQUENCE [LARGE SCALE GENOMIC DNA]</scope>
    <source>
        <strain evidence="2 3">Wien I</strain>
    </source>
</reference>
<feature type="compositionally biased region" description="Basic and acidic residues" evidence="1">
    <location>
        <begin position="1330"/>
        <end position="1341"/>
    </location>
</feature>
<feature type="compositionally biased region" description="Basic and acidic residues" evidence="1">
    <location>
        <begin position="75"/>
        <end position="87"/>
    </location>
</feature>
<evidence type="ECO:0000313" key="3">
    <source>
        <dbReference type="Proteomes" id="UP000221165"/>
    </source>
</evidence>
<organism evidence="2 3">
    <name type="scientific">Cystoisospora suis</name>
    <dbReference type="NCBI Taxonomy" id="483139"/>
    <lineage>
        <taxon>Eukaryota</taxon>
        <taxon>Sar</taxon>
        <taxon>Alveolata</taxon>
        <taxon>Apicomplexa</taxon>
        <taxon>Conoidasida</taxon>
        <taxon>Coccidia</taxon>
        <taxon>Eucoccidiorida</taxon>
        <taxon>Eimeriorina</taxon>
        <taxon>Sarcocystidae</taxon>
        <taxon>Cystoisospora</taxon>
    </lineage>
</organism>
<feature type="region of interest" description="Disordered" evidence="1">
    <location>
        <begin position="165"/>
        <end position="202"/>
    </location>
</feature>
<feature type="compositionally biased region" description="Basic and acidic residues" evidence="1">
    <location>
        <begin position="1349"/>
        <end position="1360"/>
    </location>
</feature>
<feature type="compositionally biased region" description="Basic and acidic residues" evidence="1">
    <location>
        <begin position="657"/>
        <end position="671"/>
    </location>
</feature>
<feature type="region of interest" description="Disordered" evidence="1">
    <location>
        <begin position="57"/>
        <end position="87"/>
    </location>
</feature>
<feature type="compositionally biased region" description="Basic and acidic residues" evidence="1">
    <location>
        <begin position="1392"/>
        <end position="1403"/>
    </location>
</feature>
<dbReference type="GeneID" id="94426742"/>
<feature type="compositionally biased region" description="Pro residues" evidence="1">
    <location>
        <begin position="1436"/>
        <end position="1451"/>
    </location>
</feature>
<dbReference type="Proteomes" id="UP000221165">
    <property type="component" value="Unassembled WGS sequence"/>
</dbReference>
<feature type="compositionally biased region" description="Polar residues" evidence="1">
    <location>
        <begin position="1204"/>
        <end position="1215"/>
    </location>
</feature>
<proteinExistence type="predicted"/>
<evidence type="ECO:0000313" key="2">
    <source>
        <dbReference type="EMBL" id="PHJ22811.1"/>
    </source>
</evidence>
<feature type="region of interest" description="Disordered" evidence="1">
    <location>
        <begin position="1"/>
        <end position="43"/>
    </location>
</feature>
<dbReference type="EMBL" id="MIGC01001461">
    <property type="protein sequence ID" value="PHJ22811.1"/>
    <property type="molecule type" value="Genomic_DNA"/>
</dbReference>
<feature type="region of interest" description="Disordered" evidence="1">
    <location>
        <begin position="1203"/>
        <end position="1278"/>
    </location>
</feature>
<feature type="compositionally biased region" description="Basic and acidic residues" evidence="1">
    <location>
        <begin position="1"/>
        <end position="10"/>
    </location>
</feature>
<dbReference type="VEuPathDB" id="ToxoDB:CSUI_003333"/>
<feature type="region of interest" description="Disordered" evidence="1">
    <location>
        <begin position="1316"/>
        <end position="1451"/>
    </location>
</feature>
<feature type="region of interest" description="Disordered" evidence="1">
    <location>
        <begin position="380"/>
        <end position="420"/>
    </location>
</feature>
<gene>
    <name evidence="2" type="ORF">CSUI_003333</name>
</gene>
<name>A0A2C6KFL0_9APIC</name>
<accession>A0A2C6KFL0</accession>
<comment type="caution">
    <text evidence="2">The sequence shown here is derived from an EMBL/GenBank/DDBJ whole genome shotgun (WGS) entry which is preliminary data.</text>
</comment>
<dbReference type="RefSeq" id="XP_067924488.1">
    <property type="nucleotide sequence ID" value="XM_068063531.1"/>
</dbReference>
<sequence length="1451" mass="158778">MNSARPDVRPRQRFGFGSSRESTCPVSDYSLSLSSPRTPRRFPRFRVHDSSQGVFTRPYYARPDEGPCARHRSARQGDGHPRREAVSKAEEDFVTVALRDHGGQSSFWFWKQLEEERVLEEARLVALENLHRQVLQATTEDGVSSRARETLLSQQRRKAPVRQVKEGKKFSRESQPGCAGRSLGRCPSSQNVKGPILPPVLPMTASLERTGGRVAKARRTPENSLSVPCLNWKELAEKLDDMQSYIPRKKLDSVRAGMIFLPGEGLPVGSSGSVHTCVPPDLITRRRDDNQKNLQYSMCPAEETGSRRQRKHKRGSGVASPGECSSTVDRQVQENGFREYGHLERTNDLGELYHVGIGLQQPDGKLEFSNRGIARQLFDADRVGQTQFRPGDAGSTSNAPPDTEGRASGDDLADPPENRRLVRVADPAAVVRQPPPEYHRAIGPVHAEPCFPLTTVPTTSKQGHGEVSAPVTLLESSNRESLSYAKGRQRCRPPLRSYPLSASTRAQQDLRALALDAATSAMCFSGESVTEVASREPVSGGASRFTQGRGYYSAVISACAAKRISPESVSSDATLCPLDCPEWLSGAEDSGEYSEAVGQERLTPMGFAKAVKGAETDDGEKLLTTSYPGVTGEPAIFLGGGSSEEIPYFSRTVGELQDRSDRRSGEVRDSLGSELAGRKTKFPQGEKDSLSNAAFDSWLRLCTQDPLLQLPCGEEAVQLTPVNSVCTTGRLHVNIQLEENREGDGMTSASAPLRAFSQGALDRTENSRAHSAFVHPNQNTTFSRRDTGPRFTKCIGRGADARPSSQGKTRDRSLSLWPRMFPVGRRLNQSIERFQREVVQLVIRVGELKFSRRMGSQLRTSPSVFLCYSIPVAVPAMLAKEKTIVFSSEPSNRRDMKPRKAGRTKVTISEPLVEQELVIARPHTRSSLTFLFDKVSSHSLLLGSPSPATARSLRRTALFNHVEPRPKKTSERHPEIANKCELPPVLLDGETSAALLLQQPLRLLVCADVGGEPSVSTRKKADITCTCTEAFELKPARAPCTAGKQRNGSSVVMRSRSARTTTTKVRSCCSQTELLENWGWTHSFPASDVRVVAVGLCSAWNASLLKGDRQKSGPLMVRLYELQTAVSLSHAFNLSGAALSAADVVSPAGLVINKITENLQKRKKEELLAGKIELYIGDGFQGSWRKREIPWGEEIYTPEIRSGQPMNRQKATNPATDGGGAGECKADIVRRQKHRCPRDGQEGRKPARSGRVQRGDVASMSLGHCRAPQPDSEEQVVRDRSLKQDCRSFRVAPKAELGMFSAFTDAQGESISIVLEPTDEISPTTIESHSLSDRESAKGHEGNFPAPTSKREETSRRESQRGQAAAETIDRPVLSEKGSVPKQGEGALSRQTKCDARTKRENPDPSACTGAFASFGSSVLPGPKELNVVPEKEEPVPPAQSVPPTPHVVPQ</sequence>
<keyword evidence="3" id="KW-1185">Reference proteome</keyword>
<feature type="region of interest" description="Disordered" evidence="1">
    <location>
        <begin position="657"/>
        <end position="688"/>
    </location>
</feature>
<protein>
    <submittedName>
        <fullName evidence="2">Uncharacterized protein</fullName>
    </submittedName>
</protein>